<proteinExistence type="predicted"/>
<dbReference type="Pfam" id="PF02668">
    <property type="entry name" value="TauD"/>
    <property type="match status" value="1"/>
</dbReference>
<organism evidence="5 6">
    <name type="scientific">Erwinia mallotivora</name>
    <dbReference type="NCBI Taxonomy" id="69222"/>
    <lineage>
        <taxon>Bacteria</taxon>
        <taxon>Pseudomonadati</taxon>
        <taxon>Pseudomonadota</taxon>
        <taxon>Gammaproteobacteria</taxon>
        <taxon>Enterobacterales</taxon>
        <taxon>Erwiniaceae</taxon>
        <taxon>Erwinia</taxon>
    </lineage>
</organism>
<keyword evidence="2" id="KW-0560">Oxidoreductase</keyword>
<dbReference type="OrthoDB" id="480112at2"/>
<accession>A0A014LWI2</accession>
<dbReference type="InterPro" id="IPR016181">
    <property type="entry name" value="Acyl_CoA_acyltransferase"/>
</dbReference>
<dbReference type="PANTHER" id="PTHR10696:SF56">
    <property type="entry name" value="TAUD_TFDA-LIKE DOMAIN-CONTAINING PROTEIN"/>
    <property type="match status" value="1"/>
</dbReference>
<evidence type="ECO:0000256" key="1">
    <source>
        <dbReference type="ARBA" id="ARBA00001954"/>
    </source>
</evidence>
<dbReference type="InterPro" id="IPR000182">
    <property type="entry name" value="GNAT_dom"/>
</dbReference>
<dbReference type="PATRIC" id="fig|69222.5.peg.4094"/>
<evidence type="ECO:0000259" key="4">
    <source>
        <dbReference type="PROSITE" id="PS51186"/>
    </source>
</evidence>
<dbReference type="Pfam" id="PF00583">
    <property type="entry name" value="Acetyltransf_1"/>
    <property type="match status" value="1"/>
</dbReference>
<evidence type="ECO:0000313" key="6">
    <source>
        <dbReference type="Proteomes" id="UP000019918"/>
    </source>
</evidence>
<dbReference type="GO" id="GO:0016747">
    <property type="term" value="F:acyltransferase activity, transferring groups other than amino-acyl groups"/>
    <property type="evidence" value="ECO:0007669"/>
    <property type="project" value="InterPro"/>
</dbReference>
<dbReference type="EMBL" id="JFHN01000070">
    <property type="protein sequence ID" value="EXU73946.1"/>
    <property type="molecule type" value="Genomic_DNA"/>
</dbReference>
<dbReference type="GO" id="GO:0016706">
    <property type="term" value="F:2-oxoglutarate-dependent dioxygenase activity"/>
    <property type="evidence" value="ECO:0007669"/>
    <property type="project" value="UniProtKB-ARBA"/>
</dbReference>
<dbReference type="Proteomes" id="UP000019918">
    <property type="component" value="Unassembled WGS sequence"/>
</dbReference>
<dbReference type="STRING" id="69222.BG55_20050"/>
<dbReference type="InterPro" id="IPR042098">
    <property type="entry name" value="TauD-like_sf"/>
</dbReference>
<dbReference type="RefSeq" id="WP_034940749.1">
    <property type="nucleotide sequence ID" value="NZ_JFHN01000070.1"/>
</dbReference>
<dbReference type="AlphaFoldDB" id="A0A014LWI2"/>
<comment type="caution">
    <text evidence="5">The sequence shown here is derived from an EMBL/GenBank/DDBJ whole genome shotgun (WGS) entry which is preliminary data.</text>
</comment>
<dbReference type="SUPFAM" id="SSF55729">
    <property type="entry name" value="Acyl-CoA N-acyltransferases (Nat)"/>
    <property type="match status" value="1"/>
</dbReference>
<comment type="cofactor">
    <cofactor evidence="1">
        <name>Fe(2+)</name>
        <dbReference type="ChEBI" id="CHEBI:29033"/>
    </cofactor>
</comment>
<dbReference type="PANTHER" id="PTHR10696">
    <property type="entry name" value="GAMMA-BUTYROBETAINE HYDROXYLASE-RELATED"/>
    <property type="match status" value="1"/>
</dbReference>
<evidence type="ECO:0000256" key="2">
    <source>
        <dbReference type="ARBA" id="ARBA00023002"/>
    </source>
</evidence>
<name>A0A014LWI2_9GAMM</name>
<dbReference type="PROSITE" id="PS51186">
    <property type="entry name" value="GNAT"/>
    <property type="match status" value="1"/>
</dbReference>
<evidence type="ECO:0000313" key="5">
    <source>
        <dbReference type="EMBL" id="EXU73946.1"/>
    </source>
</evidence>
<evidence type="ECO:0000256" key="3">
    <source>
        <dbReference type="ARBA" id="ARBA00023194"/>
    </source>
</evidence>
<keyword evidence="3" id="KW-0045">Antibiotic biosynthesis</keyword>
<feature type="domain" description="N-acetyltransferase" evidence="4">
    <location>
        <begin position="23"/>
        <end position="196"/>
    </location>
</feature>
<dbReference type="Gene3D" id="3.40.630.30">
    <property type="match status" value="1"/>
</dbReference>
<sequence>METSPMSCKRYPVTADSFHEENIIIYLPDPEDKACLHDIATRLAIESTLEADMLSRPISHFVGCILSGRLLVAYSADRLVGAVSLIRLSANYAEISSAWIDREYRGKGIYSRLKSTMLTMAKQLGLQVVSSTKIKKDQTSKSLKSGIKFNMLPVSYSYLRGRDSQAFATCCRCGANKNAQSCAERDVTCLLSIEVNNPEEIISSSVFYKNNLSRNIHLNEVIKSEILTKTRNYTSVLTGGNMFTDHGYSKSEIAGFKNELAEKGYLFIQDLPDGFDHLYFSQEFGKLLPQYDGNLVWSIRPKPEFDNHYHSLNTKKLSPHTECYEYPGLPPKYLSLWCVTPSECGGGQTTLLDVLSFFEELSTEEKKVLTEEQINFVSSSGIQSSALGKKALHPIVSEQSEGKNPLIRFSRNCVENCSPDVEKIGDKLVAKFEKEHLSIDWKKNSFLIWDNQRLVHSRTAFEDRNRELKRVWLTN</sequence>
<dbReference type="CDD" id="cd04301">
    <property type="entry name" value="NAT_SF"/>
    <property type="match status" value="1"/>
</dbReference>
<protein>
    <recommendedName>
        <fullName evidence="4">N-acetyltransferase domain-containing protein</fullName>
    </recommendedName>
</protein>
<keyword evidence="6" id="KW-1185">Reference proteome</keyword>
<reference evidence="5 6" key="1">
    <citation type="submission" date="2014-02" db="EMBL/GenBank/DDBJ databases">
        <title>Draft genome of Erwinia mallotivora strain BT-MARDI, a papaya dieback pathogen.</title>
        <authorList>
            <person name="Redzuan R."/>
            <person name="Abu Bakar N."/>
            <person name="Badrun R."/>
            <person name="Mohd Raih M.F."/>
            <person name="Rozano L."/>
            <person name="Mat Amin N."/>
        </authorList>
    </citation>
    <scope>NUCLEOTIDE SEQUENCE [LARGE SCALE GENOMIC DNA]</scope>
    <source>
        <strain evidence="5 6">BT-MARDI</strain>
    </source>
</reference>
<dbReference type="Gene3D" id="3.60.130.10">
    <property type="entry name" value="Clavaminate synthase-like"/>
    <property type="match status" value="1"/>
</dbReference>
<dbReference type="InterPro" id="IPR050411">
    <property type="entry name" value="AlphaKG_dependent_hydroxylases"/>
</dbReference>
<dbReference type="GO" id="GO:0017000">
    <property type="term" value="P:antibiotic biosynthetic process"/>
    <property type="evidence" value="ECO:0007669"/>
    <property type="project" value="UniProtKB-KW"/>
</dbReference>
<gene>
    <name evidence="5" type="ORF">BG55_20050</name>
</gene>
<dbReference type="SUPFAM" id="SSF51197">
    <property type="entry name" value="Clavaminate synthase-like"/>
    <property type="match status" value="1"/>
</dbReference>
<dbReference type="InterPro" id="IPR003819">
    <property type="entry name" value="TauD/TfdA-like"/>
</dbReference>